<accession>A0AAD5LB67</accession>
<dbReference type="InterPro" id="IPR050836">
    <property type="entry name" value="SDS22/Internalin_LRR"/>
</dbReference>
<evidence type="ECO:0000256" key="1">
    <source>
        <dbReference type="ARBA" id="ARBA00022614"/>
    </source>
</evidence>
<protein>
    <submittedName>
        <fullName evidence="3">Uncharacterized protein</fullName>
    </submittedName>
</protein>
<dbReference type="PANTHER" id="PTHR46652:SF3">
    <property type="entry name" value="LEUCINE-RICH REPEAT-CONTAINING PROTEIN 9"/>
    <property type="match status" value="1"/>
</dbReference>
<dbReference type="Gene3D" id="3.80.10.10">
    <property type="entry name" value="Ribonuclease Inhibitor"/>
    <property type="match status" value="3"/>
</dbReference>
<evidence type="ECO:0000313" key="4">
    <source>
        <dbReference type="Proteomes" id="UP001209570"/>
    </source>
</evidence>
<gene>
    <name evidence="3" type="ORF">P43SY_011473</name>
</gene>
<dbReference type="PANTHER" id="PTHR46652">
    <property type="entry name" value="LEUCINE-RICH REPEAT AND IQ DOMAIN-CONTAINING PROTEIN 1-RELATED"/>
    <property type="match status" value="1"/>
</dbReference>
<dbReference type="SUPFAM" id="SSF52058">
    <property type="entry name" value="L domain-like"/>
    <property type="match status" value="1"/>
</dbReference>
<sequence length="417" mass="46296">MLENIDALRALPQLKRLRLSSWMVRDVTPLEGSVNCELLDLRQCNVSDLTPVGNLSRLGCLILDDTPVEDLSPLAQLAQLEHLSLARSCVRDVSVLETFQHTLRHLDLSGCNLASAGALRCLPRLQTLLLHETMWDSSVALSQVLSRLPSLTALDARTAAQPLQPAAPAWGFRDQVLQSLVALTDLQVDVRACEPAELQLGPVGLQRLSLDCMNRTVDDVPIALCALSRLSSLRLSRARIQGLHNLRALSQQLRELHLIDVRVSDISALQWLARLDVLVVKCVMVHCNESGDAPTHDLTPLARLRRLRHLDMNCTNLCDIQPLRHLDGLEYLDLSSTNVADASPVTALCRLETLHLRDTEIHELNGGDHCTRLREVSLPAQVDCTPVREHAPFLRRLLHPEINCLWTGHCGDVTKAQ</sequence>
<dbReference type="Proteomes" id="UP001209570">
    <property type="component" value="Unassembled WGS sequence"/>
</dbReference>
<evidence type="ECO:0000256" key="2">
    <source>
        <dbReference type="ARBA" id="ARBA00022737"/>
    </source>
</evidence>
<evidence type="ECO:0000313" key="3">
    <source>
        <dbReference type="EMBL" id="KAJ0393920.1"/>
    </source>
</evidence>
<dbReference type="AlphaFoldDB" id="A0AAD5LB67"/>
<dbReference type="InterPro" id="IPR032675">
    <property type="entry name" value="LRR_dom_sf"/>
</dbReference>
<keyword evidence="4" id="KW-1185">Reference proteome</keyword>
<keyword evidence="1" id="KW-0433">Leucine-rich repeat</keyword>
<organism evidence="3 4">
    <name type="scientific">Pythium insidiosum</name>
    <name type="common">Pythiosis disease agent</name>
    <dbReference type="NCBI Taxonomy" id="114742"/>
    <lineage>
        <taxon>Eukaryota</taxon>
        <taxon>Sar</taxon>
        <taxon>Stramenopiles</taxon>
        <taxon>Oomycota</taxon>
        <taxon>Peronosporomycetes</taxon>
        <taxon>Pythiales</taxon>
        <taxon>Pythiaceae</taxon>
        <taxon>Pythium</taxon>
    </lineage>
</organism>
<dbReference type="EMBL" id="JAKCXM010000449">
    <property type="protein sequence ID" value="KAJ0393920.1"/>
    <property type="molecule type" value="Genomic_DNA"/>
</dbReference>
<proteinExistence type="predicted"/>
<reference evidence="3" key="1">
    <citation type="submission" date="2021-12" db="EMBL/GenBank/DDBJ databases">
        <title>Prjna785345.</title>
        <authorList>
            <person name="Rujirawat T."/>
            <person name="Krajaejun T."/>
        </authorList>
    </citation>
    <scope>NUCLEOTIDE SEQUENCE</scope>
    <source>
        <strain evidence="3">Pi057C3</strain>
    </source>
</reference>
<keyword evidence="2" id="KW-0677">Repeat</keyword>
<comment type="caution">
    <text evidence="3">The sequence shown here is derived from an EMBL/GenBank/DDBJ whole genome shotgun (WGS) entry which is preliminary data.</text>
</comment>
<name>A0AAD5LB67_PYTIN</name>